<evidence type="ECO:0008006" key="3">
    <source>
        <dbReference type="Google" id="ProtNLM"/>
    </source>
</evidence>
<dbReference type="RefSeq" id="WP_111000578.1">
    <property type="nucleotide sequence ID" value="NZ_QKTW01000025.1"/>
</dbReference>
<dbReference type="Gene3D" id="3.90.1140.10">
    <property type="entry name" value="Cyclic phosphodiesterase"/>
    <property type="match status" value="1"/>
</dbReference>
<dbReference type="PANTHER" id="PTHR40037:SF1">
    <property type="entry name" value="PHOSPHOESTERASE SAOUHSC_00951-RELATED"/>
    <property type="match status" value="1"/>
</dbReference>
<name>A0A2W2ACT7_9BACT</name>
<dbReference type="Proteomes" id="UP000248745">
    <property type="component" value="Unassembled WGS sequence"/>
</dbReference>
<protein>
    <recommendedName>
        <fullName evidence="3">2'-5' RNA ligase family protein</fullName>
    </recommendedName>
</protein>
<reference evidence="1 2" key="1">
    <citation type="submission" date="2018-06" db="EMBL/GenBank/DDBJ databases">
        <title>Mucibacter soli gen. nov., sp. nov., a new member of the family Chitinophagaceae producing mucin.</title>
        <authorList>
            <person name="Kim M.-K."/>
            <person name="Park S."/>
            <person name="Kim T.-S."/>
            <person name="Joung Y."/>
            <person name="Han J.-H."/>
            <person name="Kim S.B."/>
        </authorList>
    </citation>
    <scope>NUCLEOTIDE SEQUENCE [LARGE SCALE GENOMIC DNA]</scope>
    <source>
        <strain evidence="1 2">R1-15</strain>
    </source>
</reference>
<sequence>MNHPEQTAGTNLYLVALLFPEGVNEKVRIVQREISQDFGFKKSLSRPVHITLIPPFKATAAVEKSPVFQQVADLIHPFKIVLRDFSCFPNPKTPVLFMHLEDNPELVHLFQTLQRIWEETRSAQVIWMKHFTPHVTVAYRDTEPRKFRELWARFKDRVFDAAFMQENFTLLRLDDGVWTPVGHFTFAKK</sequence>
<dbReference type="InterPro" id="IPR009097">
    <property type="entry name" value="Cyclic_Pdiesterase"/>
</dbReference>
<comment type="caution">
    <text evidence="1">The sequence shown here is derived from an EMBL/GenBank/DDBJ whole genome shotgun (WGS) entry which is preliminary data.</text>
</comment>
<dbReference type="SUPFAM" id="SSF55144">
    <property type="entry name" value="LigT-like"/>
    <property type="match status" value="1"/>
</dbReference>
<evidence type="ECO:0000313" key="1">
    <source>
        <dbReference type="EMBL" id="PZF71432.1"/>
    </source>
</evidence>
<keyword evidence="2" id="KW-1185">Reference proteome</keyword>
<gene>
    <name evidence="1" type="ORF">DN068_19280</name>
</gene>
<organism evidence="1 2">
    <name type="scientific">Taibaiella soli</name>
    <dbReference type="NCBI Taxonomy" id="1649169"/>
    <lineage>
        <taxon>Bacteria</taxon>
        <taxon>Pseudomonadati</taxon>
        <taxon>Bacteroidota</taxon>
        <taxon>Chitinophagia</taxon>
        <taxon>Chitinophagales</taxon>
        <taxon>Chitinophagaceae</taxon>
        <taxon>Taibaiella</taxon>
    </lineage>
</organism>
<accession>A0A2W2ACT7</accession>
<proteinExistence type="predicted"/>
<dbReference type="AlphaFoldDB" id="A0A2W2ACT7"/>
<dbReference type="InterPro" id="IPR050580">
    <property type="entry name" value="2H_phosphoesterase_YjcG-like"/>
</dbReference>
<evidence type="ECO:0000313" key="2">
    <source>
        <dbReference type="Proteomes" id="UP000248745"/>
    </source>
</evidence>
<dbReference type="EMBL" id="QKTW01000025">
    <property type="protein sequence ID" value="PZF71432.1"/>
    <property type="molecule type" value="Genomic_DNA"/>
</dbReference>
<dbReference type="PANTHER" id="PTHR40037">
    <property type="entry name" value="PHOSPHOESTERASE YJCG-RELATED"/>
    <property type="match status" value="1"/>
</dbReference>
<dbReference type="OrthoDB" id="1951600at2"/>
<dbReference type="Pfam" id="PF13563">
    <property type="entry name" value="2_5_RNA_ligase2"/>
    <property type="match status" value="1"/>
</dbReference>